<dbReference type="SUPFAM" id="SSF55811">
    <property type="entry name" value="Nudix"/>
    <property type="match status" value="1"/>
</dbReference>
<comment type="caution">
    <text evidence="1">The sequence shown here is derived from an EMBL/GenBank/DDBJ whole genome shotgun (WGS) entry which is preliminary data.</text>
</comment>
<dbReference type="GO" id="GO:0016787">
    <property type="term" value="F:hydrolase activity"/>
    <property type="evidence" value="ECO:0007669"/>
    <property type="project" value="UniProtKB-KW"/>
</dbReference>
<dbReference type="EMBL" id="JBDQQU010000011">
    <property type="protein sequence ID" value="MEO3954927.1"/>
    <property type="molecule type" value="Genomic_DNA"/>
</dbReference>
<evidence type="ECO:0000313" key="2">
    <source>
        <dbReference type="Proteomes" id="UP001438292"/>
    </source>
</evidence>
<keyword evidence="1" id="KW-0378">Hydrolase</keyword>
<reference evidence="1 2" key="1">
    <citation type="submission" date="2024-05" db="EMBL/GenBank/DDBJ databases">
        <authorList>
            <person name="De Oliveira J.P."/>
            <person name="Noriler S.A."/>
            <person name="De Oliveira A.G."/>
            <person name="Sipoli D.S."/>
        </authorList>
    </citation>
    <scope>NUCLEOTIDE SEQUENCE [LARGE SCALE GENOMIC DNA]</scope>
    <source>
        <strain evidence="1 2">LABIM186</strain>
    </source>
</reference>
<dbReference type="Proteomes" id="UP001438292">
    <property type="component" value="Unassembled WGS sequence"/>
</dbReference>
<dbReference type="InterPro" id="IPR015797">
    <property type="entry name" value="NUDIX_hydrolase-like_dom_sf"/>
</dbReference>
<proteinExistence type="predicted"/>
<accession>A0ABV0H559</accession>
<dbReference type="RefSeq" id="WP_166438661.1">
    <property type="nucleotide sequence ID" value="NZ_CP197095.1"/>
</dbReference>
<gene>
    <name evidence="1" type="ORF">ABH309_10710</name>
</gene>
<keyword evidence="2" id="KW-1185">Reference proteome</keyword>
<sequence length="49" mass="5301">MKHRIEAGVIVEHEGRILMVRHCKPGAYDFWAAQGGGAIGDEPLADAAR</sequence>
<name>A0ABV0H559_9NEIS</name>
<organism evidence="1 2">
    <name type="scientific">Chromobacterium piscinae</name>
    <dbReference type="NCBI Taxonomy" id="686831"/>
    <lineage>
        <taxon>Bacteria</taxon>
        <taxon>Pseudomonadati</taxon>
        <taxon>Pseudomonadota</taxon>
        <taxon>Betaproteobacteria</taxon>
        <taxon>Neisseriales</taxon>
        <taxon>Chromobacteriaceae</taxon>
        <taxon>Chromobacterium</taxon>
    </lineage>
</organism>
<dbReference type="Gene3D" id="3.90.79.10">
    <property type="entry name" value="Nucleoside Triphosphate Pyrophosphohydrolase"/>
    <property type="match status" value="1"/>
</dbReference>
<protein>
    <submittedName>
        <fullName evidence="1">NUDIX hydrolase</fullName>
    </submittedName>
</protein>
<evidence type="ECO:0000313" key="1">
    <source>
        <dbReference type="EMBL" id="MEO3954927.1"/>
    </source>
</evidence>